<organism evidence="1 2">
    <name type="scientific">Stylosanthes scabra</name>
    <dbReference type="NCBI Taxonomy" id="79078"/>
    <lineage>
        <taxon>Eukaryota</taxon>
        <taxon>Viridiplantae</taxon>
        <taxon>Streptophyta</taxon>
        <taxon>Embryophyta</taxon>
        <taxon>Tracheophyta</taxon>
        <taxon>Spermatophyta</taxon>
        <taxon>Magnoliopsida</taxon>
        <taxon>eudicotyledons</taxon>
        <taxon>Gunneridae</taxon>
        <taxon>Pentapetalae</taxon>
        <taxon>rosids</taxon>
        <taxon>fabids</taxon>
        <taxon>Fabales</taxon>
        <taxon>Fabaceae</taxon>
        <taxon>Papilionoideae</taxon>
        <taxon>50 kb inversion clade</taxon>
        <taxon>dalbergioids sensu lato</taxon>
        <taxon>Dalbergieae</taxon>
        <taxon>Pterocarpus clade</taxon>
        <taxon>Stylosanthes</taxon>
    </lineage>
</organism>
<comment type="caution">
    <text evidence="1">The sequence shown here is derived from an EMBL/GenBank/DDBJ whole genome shotgun (WGS) entry which is preliminary data.</text>
</comment>
<evidence type="ECO:0000313" key="1">
    <source>
        <dbReference type="EMBL" id="MED6154877.1"/>
    </source>
</evidence>
<keyword evidence="2" id="KW-1185">Reference proteome</keyword>
<proteinExistence type="predicted"/>
<dbReference type="EMBL" id="JASCZI010120830">
    <property type="protein sequence ID" value="MED6154877.1"/>
    <property type="molecule type" value="Genomic_DNA"/>
</dbReference>
<dbReference type="Proteomes" id="UP001341840">
    <property type="component" value="Unassembled WGS sequence"/>
</dbReference>
<sequence>MKVFGGVKKQVVSKRVSFFAPSFKNQFKNKEEYDEVDYGWFGITRFPCGWGFSDDRFGVLRSHHIHSLRCRILQQHQTRFLIHY</sequence>
<name>A0ABU6U190_9FABA</name>
<accession>A0ABU6U190</accession>
<reference evidence="1 2" key="1">
    <citation type="journal article" date="2023" name="Plants (Basel)">
        <title>Bridging the Gap: Combining Genomics and Transcriptomics Approaches to Understand Stylosanthes scabra, an Orphan Legume from the Brazilian Caatinga.</title>
        <authorList>
            <person name="Ferreira-Neto J.R.C."/>
            <person name="da Silva M.D."/>
            <person name="Binneck E."/>
            <person name="de Melo N.F."/>
            <person name="da Silva R.H."/>
            <person name="de Melo A.L.T.M."/>
            <person name="Pandolfi V."/>
            <person name="Bustamante F.O."/>
            <person name="Brasileiro-Vidal A.C."/>
            <person name="Benko-Iseppon A.M."/>
        </authorList>
    </citation>
    <scope>NUCLEOTIDE SEQUENCE [LARGE SCALE GENOMIC DNA]</scope>
    <source>
        <tissue evidence="1">Leaves</tissue>
    </source>
</reference>
<protein>
    <submittedName>
        <fullName evidence="1">Uncharacterized protein</fullName>
    </submittedName>
</protein>
<feature type="non-terminal residue" evidence="1">
    <location>
        <position position="84"/>
    </location>
</feature>
<gene>
    <name evidence="1" type="ORF">PIB30_000379</name>
</gene>
<evidence type="ECO:0000313" key="2">
    <source>
        <dbReference type="Proteomes" id="UP001341840"/>
    </source>
</evidence>